<dbReference type="SUPFAM" id="SSF54427">
    <property type="entry name" value="NTF2-like"/>
    <property type="match status" value="1"/>
</dbReference>
<accession>A0A1I1I519</accession>
<gene>
    <name evidence="2" type="ORF">SAMN05660443_2197</name>
</gene>
<dbReference type="AlphaFoldDB" id="A0A1I1I519"/>
<proteinExistence type="predicted"/>
<dbReference type="Pfam" id="PF12680">
    <property type="entry name" value="SnoaL_2"/>
    <property type="match status" value="1"/>
</dbReference>
<name>A0A1I1I519_9GAMM</name>
<dbReference type="OrthoDB" id="1115105at2"/>
<evidence type="ECO:0000313" key="3">
    <source>
        <dbReference type="Proteomes" id="UP000199058"/>
    </source>
</evidence>
<evidence type="ECO:0000313" key="2">
    <source>
        <dbReference type="EMBL" id="SFC31256.1"/>
    </source>
</evidence>
<dbReference type="STRING" id="1122252.SAMN05660443_2197"/>
<reference evidence="2 3" key="1">
    <citation type="submission" date="2016-10" db="EMBL/GenBank/DDBJ databases">
        <authorList>
            <person name="de Groot N.N."/>
        </authorList>
    </citation>
    <scope>NUCLEOTIDE SEQUENCE [LARGE SCALE GENOMIC DNA]</scope>
    <source>
        <strain evidence="2 3">DSM 18438</strain>
    </source>
</reference>
<evidence type="ECO:0000259" key="1">
    <source>
        <dbReference type="Pfam" id="PF12680"/>
    </source>
</evidence>
<keyword evidence="3" id="KW-1185">Reference proteome</keyword>
<feature type="domain" description="SnoaL-like" evidence="1">
    <location>
        <begin position="12"/>
        <end position="113"/>
    </location>
</feature>
<dbReference type="InterPro" id="IPR032710">
    <property type="entry name" value="NTF2-like_dom_sf"/>
</dbReference>
<dbReference type="Proteomes" id="UP000199058">
    <property type="component" value="Unassembled WGS sequence"/>
</dbReference>
<dbReference type="RefSeq" id="WP_091963374.1">
    <property type="nucleotide sequence ID" value="NZ_FOLH01000004.1"/>
</dbReference>
<organism evidence="2 3">
    <name type="scientific">Marinospirillum celere</name>
    <dbReference type="NCBI Taxonomy" id="1122252"/>
    <lineage>
        <taxon>Bacteria</taxon>
        <taxon>Pseudomonadati</taxon>
        <taxon>Pseudomonadota</taxon>
        <taxon>Gammaproteobacteria</taxon>
        <taxon>Oceanospirillales</taxon>
        <taxon>Oceanospirillaceae</taxon>
        <taxon>Marinospirillum</taxon>
    </lineage>
</organism>
<dbReference type="EMBL" id="FOLH01000004">
    <property type="protein sequence ID" value="SFC31256.1"/>
    <property type="molecule type" value="Genomic_DNA"/>
</dbReference>
<dbReference type="Gene3D" id="3.10.450.50">
    <property type="match status" value="1"/>
</dbReference>
<dbReference type="InterPro" id="IPR037401">
    <property type="entry name" value="SnoaL-like"/>
</dbReference>
<sequence>MPCTTRVKEFFDFYQKLDKNSTSDLASFYDEAIVFIDPLHRVEGLPALIAYFDRLYARVSEIDFEFAEPDTSGDRVWCTWVMTYRHPKINRGQPVKVEGASRLDWKQDKVVCHRDFFDAGQMLWEQLPLLGSILALLKKRATG</sequence>
<protein>
    <submittedName>
        <fullName evidence="2">SnoaL-like domain-containing protein</fullName>
    </submittedName>
</protein>